<protein>
    <recommendedName>
        <fullName evidence="4">J domain-containing protein</fullName>
    </recommendedName>
</protein>
<evidence type="ECO:0000313" key="2">
    <source>
        <dbReference type="EMBL" id="OEU11505.1"/>
    </source>
</evidence>
<gene>
    <name evidence="2" type="ORF">FRACYDRAFT_245548</name>
</gene>
<feature type="region of interest" description="Disordered" evidence="1">
    <location>
        <begin position="238"/>
        <end position="261"/>
    </location>
</feature>
<keyword evidence="3" id="KW-1185">Reference proteome</keyword>
<dbReference type="InParanoid" id="A0A1E7F0B4"/>
<evidence type="ECO:0008006" key="4">
    <source>
        <dbReference type="Google" id="ProtNLM"/>
    </source>
</evidence>
<dbReference type="Proteomes" id="UP000095751">
    <property type="component" value="Unassembled WGS sequence"/>
</dbReference>
<evidence type="ECO:0000256" key="1">
    <source>
        <dbReference type="SAM" id="MobiDB-lite"/>
    </source>
</evidence>
<proteinExistence type="predicted"/>
<reference evidence="2 3" key="1">
    <citation type="submission" date="2016-09" db="EMBL/GenBank/DDBJ databases">
        <title>Extensive genetic diversity and differential bi-allelic expression allows diatom success in the polar Southern Ocean.</title>
        <authorList>
            <consortium name="DOE Joint Genome Institute"/>
            <person name="Mock T."/>
            <person name="Otillar R.P."/>
            <person name="Strauss J."/>
            <person name="Dupont C."/>
            <person name="Frickenhaus S."/>
            <person name="Maumus F."/>
            <person name="Mcmullan M."/>
            <person name="Sanges R."/>
            <person name="Schmutz J."/>
            <person name="Toseland A."/>
            <person name="Valas R."/>
            <person name="Veluchamy A."/>
            <person name="Ward B.J."/>
            <person name="Allen A."/>
            <person name="Barry K."/>
            <person name="Falciatore A."/>
            <person name="Ferrante M."/>
            <person name="Fortunato A.E."/>
            <person name="Gloeckner G."/>
            <person name="Gruber A."/>
            <person name="Hipkin R."/>
            <person name="Janech M."/>
            <person name="Kroth P."/>
            <person name="Leese F."/>
            <person name="Lindquist E."/>
            <person name="Lyon B.R."/>
            <person name="Martin J."/>
            <person name="Mayer C."/>
            <person name="Parker M."/>
            <person name="Quesneville H."/>
            <person name="Raymond J."/>
            <person name="Uhlig C."/>
            <person name="Valentin K.U."/>
            <person name="Worden A.Z."/>
            <person name="Armbrust E.V."/>
            <person name="Bowler C."/>
            <person name="Green B."/>
            <person name="Moulton V."/>
            <person name="Van Oosterhout C."/>
            <person name="Grigoriev I."/>
        </authorList>
    </citation>
    <scope>NUCLEOTIDE SEQUENCE [LARGE SCALE GENOMIC DNA]</scope>
    <source>
        <strain evidence="2 3">CCMP1102</strain>
    </source>
</reference>
<dbReference type="KEGG" id="fcy:FRACYDRAFT_245548"/>
<dbReference type="OrthoDB" id="43589at2759"/>
<name>A0A1E7F0B4_9STRA</name>
<dbReference type="AlphaFoldDB" id="A0A1E7F0B4"/>
<dbReference type="EMBL" id="KV784367">
    <property type="protein sequence ID" value="OEU11505.1"/>
    <property type="molecule type" value="Genomic_DNA"/>
</dbReference>
<sequence length="261" mass="29754">MRCIFGYDVVYRYLTTTTTTTKLSISPSICNNLNANDGTIVRSSNPFFRRCNNSRDNNQQHHKRFQFRCFAFDSRKVRTRKKSKNPFKVLKVKEGMLYKDVKIKFLKIAMNNHPDTYHSSANDDINEKEQQEKMRNTFINARIAFEALTVDTDGTAILVTDTVDEEENFDSWFKNETGHKNPFDVDIDPETMKEVAKMTEDVGGDQGLDRDGGMWQLARMVTSTVKAGGDVASILRLESGDVKNQPGKSSGGKLGRRPRKF</sequence>
<dbReference type="InterPro" id="IPR036869">
    <property type="entry name" value="J_dom_sf"/>
</dbReference>
<dbReference type="SUPFAM" id="SSF46565">
    <property type="entry name" value="Chaperone J-domain"/>
    <property type="match status" value="1"/>
</dbReference>
<accession>A0A1E7F0B4</accession>
<organism evidence="2 3">
    <name type="scientific">Fragilariopsis cylindrus CCMP1102</name>
    <dbReference type="NCBI Taxonomy" id="635003"/>
    <lineage>
        <taxon>Eukaryota</taxon>
        <taxon>Sar</taxon>
        <taxon>Stramenopiles</taxon>
        <taxon>Ochrophyta</taxon>
        <taxon>Bacillariophyta</taxon>
        <taxon>Bacillariophyceae</taxon>
        <taxon>Bacillariophycidae</taxon>
        <taxon>Bacillariales</taxon>
        <taxon>Bacillariaceae</taxon>
        <taxon>Fragilariopsis</taxon>
    </lineage>
</organism>
<evidence type="ECO:0000313" key="3">
    <source>
        <dbReference type="Proteomes" id="UP000095751"/>
    </source>
</evidence>
<dbReference type="Gene3D" id="1.10.287.110">
    <property type="entry name" value="DnaJ domain"/>
    <property type="match status" value="1"/>
</dbReference>